<feature type="binding site" evidence="7">
    <location>
        <begin position="109"/>
        <end position="111"/>
    </location>
    <ligand>
        <name>FMN</name>
        <dbReference type="ChEBI" id="CHEBI:58210"/>
    </ligand>
</feature>
<evidence type="ECO:0000256" key="4">
    <source>
        <dbReference type="ARBA" id="ARBA00023002"/>
    </source>
</evidence>
<keyword evidence="3 7" id="KW-0288">FMN</keyword>
<dbReference type="Pfam" id="PF01070">
    <property type="entry name" value="FMN_dh"/>
    <property type="match status" value="1"/>
</dbReference>
<evidence type="ECO:0000256" key="1">
    <source>
        <dbReference type="ARBA" id="ARBA00001917"/>
    </source>
</evidence>
<evidence type="ECO:0000256" key="7">
    <source>
        <dbReference type="PIRSR" id="PIRSR000138-2"/>
    </source>
</evidence>
<feature type="binding site" evidence="7">
    <location>
        <position position="187"/>
    </location>
    <ligand>
        <name>FMN</name>
        <dbReference type="ChEBI" id="CHEBI:58210"/>
    </ligand>
</feature>
<keyword evidence="2 7" id="KW-0285">Flavoprotein</keyword>
<feature type="binding site" evidence="7">
    <location>
        <position position="161"/>
    </location>
    <ligand>
        <name>glyoxylate</name>
        <dbReference type="ChEBI" id="CHEBI:36655"/>
    </ligand>
</feature>
<accession>A0A399IZM0</accession>
<dbReference type="PIRSF" id="PIRSF000138">
    <property type="entry name" value="Al-hdrx_acd_dh"/>
    <property type="match status" value="1"/>
</dbReference>
<name>A0A399IZM0_9RHOB</name>
<feature type="binding site" evidence="7">
    <location>
        <position position="281"/>
    </location>
    <ligand>
        <name>FMN</name>
        <dbReference type="ChEBI" id="CHEBI:58210"/>
    </ligand>
</feature>
<dbReference type="InterPro" id="IPR012133">
    <property type="entry name" value="Alpha-hydoxy_acid_DH_FMN"/>
</dbReference>
<evidence type="ECO:0000259" key="8">
    <source>
        <dbReference type="PROSITE" id="PS51349"/>
    </source>
</evidence>
<organism evidence="9 10">
    <name type="scientific">Pseudooceanicola sediminis</name>
    <dbReference type="NCBI Taxonomy" id="2211117"/>
    <lineage>
        <taxon>Bacteria</taxon>
        <taxon>Pseudomonadati</taxon>
        <taxon>Pseudomonadota</taxon>
        <taxon>Alphaproteobacteria</taxon>
        <taxon>Rhodobacterales</taxon>
        <taxon>Paracoccaceae</taxon>
        <taxon>Pseudooceanicola</taxon>
    </lineage>
</organism>
<proteinExistence type="inferred from homology"/>
<feature type="binding site" evidence="7">
    <location>
        <position position="196"/>
    </location>
    <ligand>
        <name>glyoxylate</name>
        <dbReference type="ChEBI" id="CHEBI:36655"/>
    </ligand>
</feature>
<dbReference type="OrthoDB" id="9770452at2"/>
<keyword evidence="10" id="KW-1185">Reference proteome</keyword>
<dbReference type="PANTHER" id="PTHR10578:SF107">
    <property type="entry name" value="2-HYDROXYACID OXIDASE 1"/>
    <property type="match status" value="1"/>
</dbReference>
<evidence type="ECO:0000256" key="3">
    <source>
        <dbReference type="ARBA" id="ARBA00022643"/>
    </source>
</evidence>
<feature type="binding site" evidence="7">
    <location>
        <begin position="337"/>
        <end position="338"/>
    </location>
    <ligand>
        <name>FMN</name>
        <dbReference type="ChEBI" id="CHEBI:58210"/>
    </ligand>
</feature>
<feature type="binding site" evidence="7">
    <location>
        <position position="259"/>
    </location>
    <ligand>
        <name>FMN</name>
        <dbReference type="ChEBI" id="CHEBI:58210"/>
    </ligand>
</feature>
<evidence type="ECO:0000256" key="2">
    <source>
        <dbReference type="ARBA" id="ARBA00022630"/>
    </source>
</evidence>
<reference evidence="9 10" key="1">
    <citation type="submission" date="2018-08" db="EMBL/GenBank/DDBJ databases">
        <title>Pseudooceanicola sediminis CY03 in the family Rhodobacteracea.</title>
        <authorList>
            <person name="Zhang Y.-J."/>
        </authorList>
    </citation>
    <scope>NUCLEOTIDE SEQUENCE [LARGE SCALE GENOMIC DNA]</scope>
    <source>
        <strain evidence="9 10">CY03</strain>
    </source>
</reference>
<dbReference type="FunFam" id="3.20.20.70:FF:000029">
    <property type="entry name" value="L-lactate dehydrogenase"/>
    <property type="match status" value="1"/>
</dbReference>
<feature type="binding site" evidence="7">
    <location>
        <position position="159"/>
    </location>
    <ligand>
        <name>FMN</name>
        <dbReference type="ChEBI" id="CHEBI:58210"/>
    </ligand>
</feature>
<feature type="domain" description="FMN hydroxy acid dehydrogenase" evidence="8">
    <location>
        <begin position="30"/>
        <end position="386"/>
    </location>
</feature>
<dbReference type="EMBL" id="QWJJ01000009">
    <property type="protein sequence ID" value="RII38470.1"/>
    <property type="molecule type" value="Genomic_DNA"/>
</dbReference>
<dbReference type="AlphaFoldDB" id="A0A399IZM0"/>
<feature type="binding site" evidence="7">
    <location>
        <position position="56"/>
    </location>
    <ligand>
        <name>glyoxylate</name>
        <dbReference type="ChEBI" id="CHEBI:36655"/>
    </ligand>
</feature>
<feature type="active site" description="Proton acceptor" evidence="6">
    <location>
        <position position="283"/>
    </location>
</feature>
<comment type="similarity">
    <text evidence="5">Belongs to the FMN-dependent alpha-hydroxy acid dehydrogenase family.</text>
</comment>
<feature type="binding site" evidence="7">
    <location>
        <position position="138"/>
    </location>
    <ligand>
        <name>FMN</name>
        <dbReference type="ChEBI" id="CHEBI:58210"/>
    </ligand>
</feature>
<protein>
    <submittedName>
        <fullName evidence="9">Alpha-hydroxy-acid oxidizing protein</fullName>
    </submittedName>
</protein>
<comment type="cofactor">
    <cofactor evidence="1">
        <name>FMN</name>
        <dbReference type="ChEBI" id="CHEBI:58210"/>
    </cofactor>
</comment>
<evidence type="ECO:0000256" key="5">
    <source>
        <dbReference type="ARBA" id="ARBA00024042"/>
    </source>
</evidence>
<feature type="binding site" evidence="7">
    <location>
        <position position="286"/>
    </location>
    <ligand>
        <name>glyoxylate</name>
        <dbReference type="ChEBI" id="CHEBI:36655"/>
    </ligand>
</feature>
<dbReference type="PANTHER" id="PTHR10578">
    <property type="entry name" value="S -2-HYDROXY-ACID OXIDASE-RELATED"/>
    <property type="match status" value="1"/>
</dbReference>
<sequence length="386" mass="40877">MILEIPTGKGHHINDINDFSQTGTRHSVENSDPILSSLGDYAAAARQAMTPVAAAYFMGGAGDEVTLAQNRAAYDRYALVPRILTGMTGGSTRLSLLGRELTHPILLAPVAYQRMAHPHGESGTATAAAALEALMVLSCQASEPMEDVARAGTTCRWFQIYMQPTRDATLTLVRRAEAAGYEAIVVTVDAPISGVRNREMRVGYELPDGIAPVNLQGLPPPPPLPEGGNAVFDHFMANAPGWADIEWLRRQTGLHLILKGVLHPDDARRAVSAGADALIVSNHGGRVLDTSVPTLVQLPAVVDAVQGAVPVLMDGGITRGTDIIKARALGATAVLIGRPIVEALSVRGAQGVAHILRLLRDELEIAMALCGCSSLDMIGPELLHEM</sequence>
<dbReference type="CDD" id="cd02809">
    <property type="entry name" value="alpha_hydroxyacid_oxid_FMN"/>
    <property type="match status" value="1"/>
</dbReference>
<dbReference type="InterPro" id="IPR000262">
    <property type="entry name" value="FMN-dep_DH"/>
</dbReference>
<dbReference type="InterPro" id="IPR037396">
    <property type="entry name" value="FMN_HAD"/>
</dbReference>
<dbReference type="SUPFAM" id="SSF51395">
    <property type="entry name" value="FMN-linked oxidoreductases"/>
    <property type="match status" value="1"/>
</dbReference>
<dbReference type="InterPro" id="IPR013785">
    <property type="entry name" value="Aldolase_TIM"/>
</dbReference>
<comment type="caution">
    <text evidence="9">The sequence shown here is derived from an EMBL/GenBank/DDBJ whole genome shotgun (WGS) entry which is preliminary data.</text>
</comment>
<dbReference type="PROSITE" id="PS51349">
    <property type="entry name" value="FMN_HYDROXY_ACID_DH_2"/>
    <property type="match status" value="1"/>
</dbReference>
<dbReference type="GO" id="GO:0010181">
    <property type="term" value="F:FMN binding"/>
    <property type="evidence" value="ECO:0007669"/>
    <property type="project" value="InterPro"/>
</dbReference>
<evidence type="ECO:0000256" key="6">
    <source>
        <dbReference type="PIRSR" id="PIRSR000138-1"/>
    </source>
</evidence>
<feature type="binding site" evidence="7">
    <location>
        <position position="283"/>
    </location>
    <ligand>
        <name>glyoxylate</name>
        <dbReference type="ChEBI" id="CHEBI:36655"/>
    </ligand>
</feature>
<keyword evidence="4" id="KW-0560">Oxidoreductase</keyword>
<dbReference type="GO" id="GO:0016614">
    <property type="term" value="F:oxidoreductase activity, acting on CH-OH group of donors"/>
    <property type="evidence" value="ECO:0007669"/>
    <property type="project" value="UniProtKB-ARBA"/>
</dbReference>
<dbReference type="Gene3D" id="3.20.20.70">
    <property type="entry name" value="Aldolase class I"/>
    <property type="match status" value="1"/>
</dbReference>
<dbReference type="Proteomes" id="UP000265848">
    <property type="component" value="Unassembled WGS sequence"/>
</dbReference>
<evidence type="ECO:0000313" key="9">
    <source>
        <dbReference type="EMBL" id="RII38470.1"/>
    </source>
</evidence>
<evidence type="ECO:0000313" key="10">
    <source>
        <dbReference type="Proteomes" id="UP000265848"/>
    </source>
</evidence>
<gene>
    <name evidence="9" type="ORF">DL237_11325</name>
</gene>